<feature type="DNA-binding region" description="H-T-H motif" evidence="2">
    <location>
        <begin position="29"/>
        <end position="48"/>
    </location>
</feature>
<dbReference type="InterPro" id="IPR050109">
    <property type="entry name" value="HTH-type_TetR-like_transc_reg"/>
</dbReference>
<dbReference type="EMBL" id="JAUMSQ010000133">
    <property type="protein sequence ID" value="MDO3637515.1"/>
    <property type="molecule type" value="Genomic_DNA"/>
</dbReference>
<name>A0ABT8UL19_9MYCO</name>
<reference evidence="4" key="1">
    <citation type="submission" date="2023-07" db="EMBL/GenBank/DDBJ databases">
        <title>Mycolicibacterium sp. nov., a novel bacterial species.</title>
        <authorList>
            <person name="Cao Y."/>
        </authorList>
    </citation>
    <scope>NUCLEOTIDE SEQUENCE</scope>
    <source>
        <strain evidence="4">KC 300</strain>
    </source>
</reference>
<gene>
    <name evidence="4" type="ORF">Q2100_17365</name>
</gene>
<evidence type="ECO:0000256" key="2">
    <source>
        <dbReference type="PROSITE-ProRule" id="PRU00335"/>
    </source>
</evidence>
<dbReference type="PROSITE" id="PS50977">
    <property type="entry name" value="HTH_TETR_2"/>
    <property type="match status" value="1"/>
</dbReference>
<sequence>MAPPRKHETDAILDATRALILTEGPRAASVAAIAKVSGAPAGTLYHRFGNRNGVVTAAWLRALERFQGRVLAAAADDPVDEGVAMAVAAVEFAGDLPDDARLLLALRPGDLVDGDPDPSLQETLAAMNAPLISRLHDVTRRLYGDPGDKGADRDLDAVTRAVVDLPYAVIRRHARDDRLPSWLADDLAVAVRALLAAHRPAGGS</sequence>
<evidence type="ECO:0000259" key="3">
    <source>
        <dbReference type="PROSITE" id="PS50977"/>
    </source>
</evidence>
<dbReference type="RefSeq" id="WP_302915075.1">
    <property type="nucleotide sequence ID" value="NZ_JAUMSQ010000133.1"/>
</dbReference>
<feature type="domain" description="HTH tetR-type" evidence="3">
    <location>
        <begin position="6"/>
        <end position="66"/>
    </location>
</feature>
<dbReference type="PANTHER" id="PTHR30055:SF220">
    <property type="entry name" value="TETR-FAMILY REGULATORY PROTEIN"/>
    <property type="match status" value="1"/>
</dbReference>
<dbReference type="SUPFAM" id="SSF46689">
    <property type="entry name" value="Homeodomain-like"/>
    <property type="match status" value="1"/>
</dbReference>
<evidence type="ECO:0000313" key="4">
    <source>
        <dbReference type="EMBL" id="MDO3637515.1"/>
    </source>
</evidence>
<accession>A0ABT8UL19</accession>
<dbReference type="InterPro" id="IPR001647">
    <property type="entry name" value="HTH_TetR"/>
</dbReference>
<proteinExistence type="predicted"/>
<keyword evidence="5" id="KW-1185">Reference proteome</keyword>
<dbReference type="Pfam" id="PF00440">
    <property type="entry name" value="TetR_N"/>
    <property type="match status" value="1"/>
</dbReference>
<comment type="caution">
    <text evidence="4">The sequence shown here is derived from an EMBL/GenBank/DDBJ whole genome shotgun (WGS) entry which is preliminary data.</text>
</comment>
<dbReference type="Proteomes" id="UP001168823">
    <property type="component" value="Unassembled WGS sequence"/>
</dbReference>
<dbReference type="PANTHER" id="PTHR30055">
    <property type="entry name" value="HTH-TYPE TRANSCRIPTIONAL REGULATOR RUTR"/>
    <property type="match status" value="1"/>
</dbReference>
<evidence type="ECO:0000256" key="1">
    <source>
        <dbReference type="ARBA" id="ARBA00023125"/>
    </source>
</evidence>
<organism evidence="4 5">
    <name type="scientific">Mycolicibacterium arseniciresistens</name>
    <dbReference type="NCBI Taxonomy" id="3062257"/>
    <lineage>
        <taxon>Bacteria</taxon>
        <taxon>Bacillati</taxon>
        <taxon>Actinomycetota</taxon>
        <taxon>Actinomycetes</taxon>
        <taxon>Mycobacteriales</taxon>
        <taxon>Mycobacteriaceae</taxon>
        <taxon>Mycolicibacterium</taxon>
    </lineage>
</organism>
<dbReference type="Gene3D" id="1.10.357.10">
    <property type="entry name" value="Tetracycline Repressor, domain 2"/>
    <property type="match status" value="1"/>
</dbReference>
<evidence type="ECO:0000313" key="5">
    <source>
        <dbReference type="Proteomes" id="UP001168823"/>
    </source>
</evidence>
<protein>
    <submittedName>
        <fullName evidence="4">TetR/AcrR family transcriptional regulator</fullName>
    </submittedName>
</protein>
<dbReference type="InterPro" id="IPR009057">
    <property type="entry name" value="Homeodomain-like_sf"/>
</dbReference>
<keyword evidence="1 2" id="KW-0238">DNA-binding</keyword>